<evidence type="ECO:0000256" key="1">
    <source>
        <dbReference type="ARBA" id="ARBA00022448"/>
    </source>
</evidence>
<dbReference type="GO" id="GO:0005524">
    <property type="term" value="F:ATP binding"/>
    <property type="evidence" value="ECO:0007669"/>
    <property type="project" value="UniProtKB-KW"/>
</dbReference>
<dbReference type="InterPro" id="IPR027417">
    <property type="entry name" value="P-loop_NTPase"/>
</dbReference>
<evidence type="ECO:0000313" key="8">
    <source>
        <dbReference type="Proteomes" id="UP000662973"/>
    </source>
</evidence>
<evidence type="ECO:0000259" key="6">
    <source>
        <dbReference type="PROSITE" id="PS50893"/>
    </source>
</evidence>
<dbReference type="SUPFAM" id="SSF52540">
    <property type="entry name" value="P-loop containing nucleoside triphosphate hydrolases"/>
    <property type="match status" value="1"/>
</dbReference>
<keyword evidence="4" id="KW-0067">ATP-binding</keyword>
<keyword evidence="8" id="KW-1185">Reference proteome</keyword>
<dbReference type="InterPro" id="IPR005670">
    <property type="entry name" value="PstB-like"/>
</dbReference>
<keyword evidence="2" id="KW-0472">Membrane</keyword>
<feature type="domain" description="ABC transporter" evidence="6">
    <location>
        <begin position="42"/>
        <end position="296"/>
    </location>
</feature>
<dbReference type="PANTHER" id="PTHR43423:SF1">
    <property type="entry name" value="ABC TRANSPORTER I FAMILY MEMBER 17"/>
    <property type="match status" value="1"/>
</dbReference>
<dbReference type="GO" id="GO:0016020">
    <property type="term" value="C:membrane"/>
    <property type="evidence" value="ECO:0007669"/>
    <property type="project" value="InterPro"/>
</dbReference>
<organism evidence="7 8">
    <name type="scientific">Halapricum desulfuricans</name>
    <dbReference type="NCBI Taxonomy" id="2841257"/>
    <lineage>
        <taxon>Archaea</taxon>
        <taxon>Methanobacteriati</taxon>
        <taxon>Methanobacteriota</taxon>
        <taxon>Stenosarchaea group</taxon>
        <taxon>Halobacteria</taxon>
        <taxon>Halobacteriales</taxon>
        <taxon>Haloarculaceae</taxon>
        <taxon>Halapricum</taxon>
    </lineage>
</organism>
<dbReference type="GeneID" id="68853084"/>
<dbReference type="InterPro" id="IPR003593">
    <property type="entry name" value="AAA+_ATPase"/>
</dbReference>
<dbReference type="CDD" id="cd03260">
    <property type="entry name" value="ABC_PstB_phosphate_transporter"/>
    <property type="match status" value="1"/>
</dbReference>
<dbReference type="Proteomes" id="UP000662973">
    <property type="component" value="Chromosome"/>
</dbReference>
<name>A0A897NFT8_9EURY</name>
<dbReference type="GO" id="GO:0035435">
    <property type="term" value="P:phosphate ion transmembrane transport"/>
    <property type="evidence" value="ECO:0007669"/>
    <property type="project" value="InterPro"/>
</dbReference>
<evidence type="ECO:0000256" key="4">
    <source>
        <dbReference type="ARBA" id="ARBA00022840"/>
    </source>
</evidence>
<dbReference type="EMBL" id="CP064788">
    <property type="protein sequence ID" value="QSG09863.1"/>
    <property type="molecule type" value="Genomic_DNA"/>
</dbReference>
<dbReference type="Pfam" id="PF00005">
    <property type="entry name" value="ABC_tran"/>
    <property type="match status" value="1"/>
</dbReference>
<protein>
    <submittedName>
        <fullName evidence="7">ABC-type phosphate transport system, ATPase component</fullName>
    </submittedName>
</protein>
<dbReference type="PROSITE" id="PS00211">
    <property type="entry name" value="ABC_TRANSPORTER_1"/>
    <property type="match status" value="1"/>
</dbReference>
<evidence type="ECO:0000256" key="2">
    <source>
        <dbReference type="ARBA" id="ARBA00022475"/>
    </source>
</evidence>
<dbReference type="Gene3D" id="3.40.50.300">
    <property type="entry name" value="P-loop containing nucleotide triphosphate hydrolases"/>
    <property type="match status" value="1"/>
</dbReference>
<keyword evidence="3" id="KW-0547">Nucleotide-binding</keyword>
<keyword evidence="1" id="KW-0813">Transport</keyword>
<evidence type="ECO:0000256" key="3">
    <source>
        <dbReference type="ARBA" id="ARBA00022741"/>
    </source>
</evidence>
<sequence length="301" mass="33504">MTETTIASERGTDTEIETTKGESTERTREEWTDYESAGETVLSVSDLNVYYGDEHALKDVSMDIPEQSVTALIGPSGCGKSTFLRSLNRMNDRIKSARVEGTVEFDGQDIYQDGADLVELRKRIGMVFQSPNPFPKSIRENVAYGPRKHGDINRGLTARLLGRDEKDAEDRLVERTLKQAALWDEVSDRLKDNALGLSGGQQQRLCIARCLAVDPEVILMDEPASALDPIATSKIEDLIEELAEEYTVVVVTHNMQQAARISDQTAVFLTGGELVEYDDTEKIFESPESQRVEDYITGKFG</sequence>
<accession>A0A897NFT8</accession>
<gene>
    <name evidence="7" type="primary">pstB2</name>
    <name evidence="7" type="ORF">HSR122_2487</name>
</gene>
<dbReference type="InterPro" id="IPR003439">
    <property type="entry name" value="ABC_transporter-like_ATP-bd"/>
</dbReference>
<feature type="compositionally biased region" description="Basic and acidic residues" evidence="5">
    <location>
        <begin position="10"/>
        <end position="30"/>
    </location>
</feature>
<evidence type="ECO:0000256" key="5">
    <source>
        <dbReference type="SAM" id="MobiDB-lite"/>
    </source>
</evidence>
<dbReference type="PROSITE" id="PS50893">
    <property type="entry name" value="ABC_TRANSPORTER_2"/>
    <property type="match status" value="1"/>
</dbReference>
<keyword evidence="2" id="KW-1003">Cell membrane</keyword>
<reference evidence="7 8" key="1">
    <citation type="submission" date="2020-11" db="EMBL/GenBank/DDBJ databases">
        <title>Carbohydrate-dependent, anaerobic sulfur respiration: A novel catabolism in halophilic archaea.</title>
        <authorList>
            <person name="Sorokin D.Y."/>
            <person name="Messina E."/>
            <person name="Smedile F."/>
            <person name="La Cono V."/>
            <person name="Hallsworth J.E."/>
            <person name="Yakimov M.M."/>
        </authorList>
    </citation>
    <scope>NUCLEOTIDE SEQUENCE [LARGE SCALE GENOMIC DNA]</scope>
    <source>
        <strain evidence="7 8">HSR12-2</strain>
    </source>
</reference>
<dbReference type="NCBIfam" id="TIGR00972">
    <property type="entry name" value="3a0107s01c2"/>
    <property type="match status" value="1"/>
</dbReference>
<dbReference type="InterPro" id="IPR017871">
    <property type="entry name" value="ABC_transporter-like_CS"/>
</dbReference>
<dbReference type="GO" id="GO:0016887">
    <property type="term" value="F:ATP hydrolysis activity"/>
    <property type="evidence" value="ECO:0007669"/>
    <property type="project" value="InterPro"/>
</dbReference>
<feature type="region of interest" description="Disordered" evidence="5">
    <location>
        <begin position="1"/>
        <end position="30"/>
    </location>
</feature>
<dbReference type="GO" id="GO:0005315">
    <property type="term" value="F:phosphate transmembrane transporter activity"/>
    <property type="evidence" value="ECO:0007669"/>
    <property type="project" value="InterPro"/>
</dbReference>
<dbReference type="SMART" id="SM00382">
    <property type="entry name" value="AAA"/>
    <property type="match status" value="1"/>
</dbReference>
<dbReference type="RefSeq" id="WP_229110032.1">
    <property type="nucleotide sequence ID" value="NZ_CP064788.1"/>
</dbReference>
<dbReference type="KEGG" id="hds:HSR122_2487"/>
<proteinExistence type="predicted"/>
<dbReference type="AlphaFoldDB" id="A0A897NFT8"/>
<evidence type="ECO:0000313" key="7">
    <source>
        <dbReference type="EMBL" id="QSG09863.1"/>
    </source>
</evidence>
<dbReference type="PANTHER" id="PTHR43423">
    <property type="entry name" value="ABC TRANSPORTER I FAMILY MEMBER 17"/>
    <property type="match status" value="1"/>
</dbReference>